<proteinExistence type="predicted"/>
<organism evidence="3 4">
    <name type="scientific">Actinacidiphila oryziradicis</name>
    <dbReference type="NCBI Taxonomy" id="2571141"/>
    <lineage>
        <taxon>Bacteria</taxon>
        <taxon>Bacillati</taxon>
        <taxon>Actinomycetota</taxon>
        <taxon>Actinomycetes</taxon>
        <taxon>Kitasatosporales</taxon>
        <taxon>Streptomycetaceae</taxon>
        <taxon>Actinacidiphila</taxon>
    </lineage>
</organism>
<dbReference type="GO" id="GO:0006310">
    <property type="term" value="P:DNA recombination"/>
    <property type="evidence" value="ECO:0007669"/>
    <property type="project" value="UniProtKB-KW"/>
</dbReference>
<dbReference type="CDD" id="cd01189">
    <property type="entry name" value="INT_ICEBs1_C_like"/>
    <property type="match status" value="1"/>
</dbReference>
<dbReference type="EMBL" id="SUMC01000008">
    <property type="protein sequence ID" value="TKA11390.1"/>
    <property type="molecule type" value="Genomic_DNA"/>
</dbReference>
<dbReference type="AlphaFoldDB" id="A0A4U0SN39"/>
<evidence type="ECO:0000313" key="4">
    <source>
        <dbReference type="Proteomes" id="UP000305778"/>
    </source>
</evidence>
<dbReference type="OrthoDB" id="3175606at2"/>
<dbReference type="InterPro" id="IPR011010">
    <property type="entry name" value="DNA_brk_join_enz"/>
</dbReference>
<dbReference type="PROSITE" id="PS51898">
    <property type="entry name" value="TYR_RECOMBINASE"/>
    <property type="match status" value="1"/>
</dbReference>
<dbReference type="Proteomes" id="UP000305778">
    <property type="component" value="Unassembled WGS sequence"/>
</dbReference>
<dbReference type="RefSeq" id="WP_136723341.1">
    <property type="nucleotide sequence ID" value="NZ_SUMC01000008.1"/>
</dbReference>
<dbReference type="InterPro" id="IPR013762">
    <property type="entry name" value="Integrase-like_cat_sf"/>
</dbReference>
<evidence type="ECO:0000256" key="1">
    <source>
        <dbReference type="ARBA" id="ARBA00023172"/>
    </source>
</evidence>
<comment type="caution">
    <text evidence="3">The sequence shown here is derived from an EMBL/GenBank/DDBJ whole genome shotgun (WGS) entry which is preliminary data.</text>
</comment>
<dbReference type="GO" id="GO:0015074">
    <property type="term" value="P:DNA integration"/>
    <property type="evidence" value="ECO:0007669"/>
    <property type="project" value="InterPro"/>
</dbReference>
<dbReference type="InterPro" id="IPR002104">
    <property type="entry name" value="Integrase_catalytic"/>
</dbReference>
<evidence type="ECO:0000259" key="2">
    <source>
        <dbReference type="PROSITE" id="PS51898"/>
    </source>
</evidence>
<feature type="domain" description="Tyr recombinase" evidence="2">
    <location>
        <begin position="1"/>
        <end position="165"/>
    </location>
</feature>
<accession>A0A4U0SN39</accession>
<evidence type="ECO:0000313" key="3">
    <source>
        <dbReference type="EMBL" id="TKA11390.1"/>
    </source>
</evidence>
<dbReference type="GO" id="GO:0003677">
    <property type="term" value="F:DNA binding"/>
    <property type="evidence" value="ECO:0007669"/>
    <property type="project" value="InterPro"/>
</dbReference>
<protein>
    <submittedName>
        <fullName evidence="3">Site-specific integrase</fullName>
    </submittedName>
</protein>
<dbReference type="Pfam" id="PF00589">
    <property type="entry name" value="Phage_integrase"/>
    <property type="match status" value="1"/>
</dbReference>
<name>A0A4U0SN39_9ACTN</name>
<keyword evidence="4" id="KW-1185">Reference proteome</keyword>
<gene>
    <name evidence="3" type="ORF">FCI23_11125</name>
</gene>
<dbReference type="SUPFAM" id="SSF56349">
    <property type="entry name" value="DNA breaking-rejoining enzymes"/>
    <property type="match status" value="1"/>
</dbReference>
<dbReference type="Gene3D" id="1.10.443.10">
    <property type="entry name" value="Intergrase catalytic core"/>
    <property type="match status" value="1"/>
</dbReference>
<sequence length="172" mass="19484">MRRGEVLGLSWDAVDFEAGTLRVDEQLQRAGRELLHREAKTEESDDELPLPALCLAALKIRRDQQRKARTDAGELWQDRAGPVFTTRYGTPIEPGNLSRMFPARSRRAGVRVIRRHDTRHTCSSLLVALDVHPKAAQKILLHSQISMTPEVCAHVTDEQTREALRRQGELFG</sequence>
<keyword evidence="1" id="KW-0233">DNA recombination</keyword>
<reference evidence="3 4" key="1">
    <citation type="submission" date="2019-04" db="EMBL/GenBank/DDBJ databases">
        <title>Streptomyces oryziradicis sp. nov., a novel actinomycete isolated from rhizosphere soil of rice (Oryza sativa L.).</title>
        <authorList>
            <person name="Li C."/>
        </authorList>
    </citation>
    <scope>NUCLEOTIDE SEQUENCE [LARGE SCALE GENOMIC DNA]</scope>
    <source>
        <strain evidence="3 4">NEAU-C40</strain>
    </source>
</reference>